<evidence type="ECO:0000256" key="6">
    <source>
        <dbReference type="RuleBase" id="RU364141"/>
    </source>
</evidence>
<accession>A0A090M3F8</accession>
<dbReference type="GO" id="GO:0016592">
    <property type="term" value="C:mediator complex"/>
    <property type="evidence" value="ECO:0007669"/>
    <property type="project" value="InterPro"/>
</dbReference>
<evidence type="ECO:0000256" key="2">
    <source>
        <dbReference type="ARBA" id="ARBA00009626"/>
    </source>
</evidence>
<dbReference type="GO" id="GO:0003712">
    <property type="term" value="F:transcription coregulator activity"/>
    <property type="evidence" value="ECO:0007669"/>
    <property type="project" value="InterPro"/>
</dbReference>
<gene>
    <name evidence="6" type="primary">MED4</name>
    <name evidence="8" type="ORF">OT_ostta01g01080</name>
</gene>
<evidence type="ECO:0000256" key="4">
    <source>
        <dbReference type="ARBA" id="ARBA00023163"/>
    </source>
</evidence>
<evidence type="ECO:0000256" key="5">
    <source>
        <dbReference type="ARBA" id="ARBA00023242"/>
    </source>
</evidence>
<comment type="function">
    <text evidence="6">Component of the Mediator complex, a coactivator involved in the regulated transcription of nearly all RNA polymerase II-dependent genes. Mediator functions as a bridge to convey information from gene-specific regulatory proteins to the basal RNA polymerase II transcription machinery. Mediator is recruited to promoters by direct interactions with regulatory proteins and serves as a scaffold for the assembly of a functional preinitiation complex with RNA polymerase II and the general transcription factors.</text>
</comment>
<dbReference type="AlphaFoldDB" id="A0A090M3F8"/>
<dbReference type="InterPro" id="IPR019258">
    <property type="entry name" value="Mediator_Med4"/>
</dbReference>
<organism evidence="8 9">
    <name type="scientific">Ostreococcus tauri</name>
    <name type="common">Marine green alga</name>
    <dbReference type="NCBI Taxonomy" id="70448"/>
    <lineage>
        <taxon>Eukaryota</taxon>
        <taxon>Viridiplantae</taxon>
        <taxon>Chlorophyta</taxon>
        <taxon>Mamiellophyceae</taxon>
        <taxon>Mamiellales</taxon>
        <taxon>Bathycoccaceae</taxon>
        <taxon>Ostreococcus</taxon>
    </lineage>
</organism>
<evidence type="ECO:0000313" key="8">
    <source>
        <dbReference type="EMBL" id="CEF96539.1"/>
    </source>
</evidence>
<keyword evidence="4 6" id="KW-0804">Transcription</keyword>
<dbReference type="EMBL" id="CAID01000001">
    <property type="protein sequence ID" value="CEF96539.1"/>
    <property type="molecule type" value="Genomic_DNA"/>
</dbReference>
<comment type="subunit">
    <text evidence="6">Component of the Mediator complex.</text>
</comment>
<comment type="caution">
    <text evidence="8">The sequence shown here is derived from an EMBL/GenBank/DDBJ whole genome shotgun (WGS) entry which is preliminary data.</text>
</comment>
<keyword evidence="5 6" id="KW-0539">Nucleus</keyword>
<comment type="subcellular location">
    <subcellularLocation>
        <location evidence="1 6">Nucleus</location>
    </subcellularLocation>
</comment>
<keyword evidence="6" id="KW-0010">Activator</keyword>
<feature type="compositionally biased region" description="Acidic residues" evidence="7">
    <location>
        <begin position="219"/>
        <end position="245"/>
    </location>
</feature>
<dbReference type="GO" id="GO:0070847">
    <property type="term" value="C:core mediator complex"/>
    <property type="evidence" value="ECO:0007669"/>
    <property type="project" value="TreeGrafter"/>
</dbReference>
<evidence type="ECO:0000256" key="1">
    <source>
        <dbReference type="ARBA" id="ARBA00004123"/>
    </source>
</evidence>
<sequence length="245" mass="26293">MAPRARTPAADVDMADANVTTSTSSVADAALELARARNGLRAALDRASSLNHFQLPDEKTLSVSDLLEYARRISYTTYAPAGYVPGAPLCGALPPAPQEEHFKASKLAAYAAEMRAREKARASEAEARAQEEAQRKALEEAASIPPEELIARLAKWKPGEPWPDGIPPPPPGWKPGDALNFDLPRRETEIGALVKPTNAVAAVKAAPRAVPFVSLDLNPDLDDEDLRSISDDFEEVSESDGDDSD</sequence>
<dbReference type="OrthoDB" id="515880at2759"/>
<evidence type="ECO:0000256" key="3">
    <source>
        <dbReference type="ARBA" id="ARBA00023015"/>
    </source>
</evidence>
<reference evidence="8 9" key="2">
    <citation type="journal article" date="2014" name="BMC Genomics">
        <title>An improved genome of the model marine alga Ostreococcus tauri unfolds by assessing Illumina de novo assemblies.</title>
        <authorList>
            <person name="Blanc-Mathieu R."/>
            <person name="Verhelst B."/>
            <person name="Derelle E."/>
            <person name="Rombauts S."/>
            <person name="Bouget F.Y."/>
            <person name="Carre I."/>
            <person name="Chateau A."/>
            <person name="Eyre-Walker A."/>
            <person name="Grimsley N."/>
            <person name="Moreau H."/>
            <person name="Piegu B."/>
            <person name="Rivals E."/>
            <person name="Schackwitz W."/>
            <person name="Van de Peer Y."/>
            <person name="Piganeau G."/>
        </authorList>
    </citation>
    <scope>NUCLEOTIDE SEQUENCE [LARGE SCALE GENOMIC DNA]</scope>
    <source>
        <strain evidence="9">OTTH 0595 / CCAP 157/2 / RCC745</strain>
    </source>
</reference>
<protein>
    <recommendedName>
        <fullName evidence="6">Mediator of RNA polymerase II transcription subunit 4</fullName>
    </recommendedName>
    <alternativeName>
        <fullName evidence="6">Mediator complex subunit 4</fullName>
    </alternativeName>
</protein>
<reference evidence="9" key="1">
    <citation type="journal article" date="2006" name="Proc. Natl. Acad. Sci. U.S.A.">
        <title>Genome analysis of the smallest free-living eukaryote Ostreococcus tauri unveils many unique features.</title>
        <authorList>
            <person name="Derelle E."/>
            <person name="Ferraz C."/>
            <person name="Rombauts S."/>
            <person name="Rouze P."/>
            <person name="Worden A.Z."/>
            <person name="Robbens S."/>
            <person name="Partensky F."/>
            <person name="Degroeve S."/>
            <person name="Echeynie S."/>
            <person name="Cooke R."/>
            <person name="Saeys Y."/>
            <person name="Wuyts J."/>
            <person name="Jabbari K."/>
            <person name="Bowler C."/>
            <person name="Panaud O."/>
            <person name="Piegu B."/>
            <person name="Ball S.G."/>
            <person name="Ral J.-P."/>
            <person name="Bouget F.-Y."/>
            <person name="Piganeau G."/>
            <person name="De Baets B."/>
            <person name="Picard A."/>
            <person name="Delseny M."/>
            <person name="Demaille J."/>
            <person name="Van de Peer Y."/>
            <person name="Moreau H."/>
        </authorList>
    </citation>
    <scope>NUCLEOTIDE SEQUENCE [LARGE SCALE GENOMIC DNA]</scope>
    <source>
        <strain evidence="9">OTTH 0595 / CCAP 157/2 / RCC745</strain>
    </source>
</reference>
<dbReference type="InParanoid" id="A0A090M3F8"/>
<keyword evidence="3 6" id="KW-0805">Transcription regulation</keyword>
<feature type="region of interest" description="Disordered" evidence="7">
    <location>
        <begin position="215"/>
        <end position="245"/>
    </location>
</feature>
<dbReference type="GO" id="GO:0006357">
    <property type="term" value="P:regulation of transcription by RNA polymerase II"/>
    <property type="evidence" value="ECO:0007669"/>
    <property type="project" value="InterPro"/>
</dbReference>
<comment type="similarity">
    <text evidence="2 6">Belongs to the Mediator complex subunit 4 family.</text>
</comment>
<dbReference type="Pfam" id="PF10018">
    <property type="entry name" value="Med4"/>
    <property type="match status" value="1"/>
</dbReference>
<name>A0A090M3F8_OSTTA</name>
<keyword evidence="9" id="KW-1185">Reference proteome</keyword>
<dbReference type="STRING" id="70448.A0A090M3F8"/>
<dbReference type="PANTHER" id="PTHR13208:SF2">
    <property type="entry name" value="MEDIATOR OF RNA POLYMERASE II TRANSCRIPTION SUBUNIT 4"/>
    <property type="match status" value="1"/>
</dbReference>
<evidence type="ECO:0000256" key="7">
    <source>
        <dbReference type="SAM" id="MobiDB-lite"/>
    </source>
</evidence>
<proteinExistence type="inferred from homology"/>
<dbReference type="Proteomes" id="UP000009170">
    <property type="component" value="Unassembled WGS sequence"/>
</dbReference>
<evidence type="ECO:0000313" key="9">
    <source>
        <dbReference type="Proteomes" id="UP000009170"/>
    </source>
</evidence>
<dbReference type="PANTHER" id="PTHR13208">
    <property type="entry name" value="MEDIATOR OF RNA POLYMERASE II TRANSCRIPTION SUBUNIT 4"/>
    <property type="match status" value="1"/>
</dbReference>